<keyword evidence="3" id="KW-1185">Reference proteome</keyword>
<proteinExistence type="predicted"/>
<feature type="domain" description="Dienelactone hydrolase" evidence="1">
    <location>
        <begin position="157"/>
        <end position="250"/>
    </location>
</feature>
<dbReference type="PANTHER" id="PTHR17630">
    <property type="entry name" value="DIENELACTONE HYDROLASE"/>
    <property type="match status" value="1"/>
</dbReference>
<sequence length="253" mass="27785">MSCPACFSGGVSNSHPTGTETSIHGLPTYVAQPADGVTPKGIIVFITDAFGWDFVNNRVLADHYAKRGGFLVYVPDFMNGNSMSPSALALMDKIVKPGSWLTAIVYKPVYVLQALVQIIPWFIKTRVLVAKPRVFAFVQALRTSPPPFTTDNLKIGAAGFCPPLQPRCPSDIDAITIPTSVSIGDNDMALKAPLIQQMKRILEDKKRGDHEVVVMEGAKHEFSVRTHPDDVHEMECAEKAEVQAVEWFGKWFA</sequence>
<dbReference type="SUPFAM" id="SSF53474">
    <property type="entry name" value="alpha/beta-Hydrolases"/>
    <property type="match status" value="1"/>
</dbReference>
<dbReference type="Pfam" id="PF01738">
    <property type="entry name" value="DLH"/>
    <property type="match status" value="1"/>
</dbReference>
<dbReference type="Gene3D" id="3.40.50.1820">
    <property type="entry name" value="alpha/beta hydrolase"/>
    <property type="match status" value="2"/>
</dbReference>
<dbReference type="GO" id="GO:0016787">
    <property type="term" value="F:hydrolase activity"/>
    <property type="evidence" value="ECO:0007669"/>
    <property type="project" value="InterPro"/>
</dbReference>
<dbReference type="PANTHER" id="PTHR17630:SF105">
    <property type="entry name" value="DIENELACTONE HYDROLASE FAMILY PROTEIN (AFU_ORTHOLOGUE AFUA_4G08790)"/>
    <property type="match status" value="1"/>
</dbReference>
<dbReference type="EMBL" id="QGMJ01000047">
    <property type="protein sequence ID" value="TVY44108.1"/>
    <property type="molecule type" value="Genomic_DNA"/>
</dbReference>
<dbReference type="InterPro" id="IPR029058">
    <property type="entry name" value="AB_hydrolase_fold"/>
</dbReference>
<evidence type="ECO:0000259" key="1">
    <source>
        <dbReference type="Pfam" id="PF01738"/>
    </source>
</evidence>
<gene>
    <name evidence="2" type="primary">AIM2</name>
    <name evidence="2" type="ORF">LSUB1_G001902</name>
</gene>
<comment type="caution">
    <text evidence="2">The sequence shown here is derived from an EMBL/GenBank/DDBJ whole genome shotgun (WGS) entry which is preliminary data.</text>
</comment>
<dbReference type="Proteomes" id="UP000462212">
    <property type="component" value="Unassembled WGS sequence"/>
</dbReference>
<name>A0A8H8RZ93_9HELO</name>
<protein>
    <submittedName>
        <fullName evidence="2">Protein AIM2</fullName>
    </submittedName>
</protein>
<reference evidence="2 3" key="1">
    <citation type="submission" date="2018-05" db="EMBL/GenBank/DDBJ databases">
        <title>Genome sequencing and assembly of the regulated plant pathogen Lachnellula willkommii and related sister species for the development of diagnostic species identification markers.</title>
        <authorList>
            <person name="Giroux E."/>
            <person name="Bilodeau G."/>
        </authorList>
    </citation>
    <scope>NUCLEOTIDE SEQUENCE [LARGE SCALE GENOMIC DNA]</scope>
    <source>
        <strain evidence="2 3">CBS 197.66</strain>
    </source>
</reference>
<accession>A0A8H8RZ93</accession>
<organism evidence="2 3">
    <name type="scientific">Lachnellula subtilissima</name>
    <dbReference type="NCBI Taxonomy" id="602034"/>
    <lineage>
        <taxon>Eukaryota</taxon>
        <taxon>Fungi</taxon>
        <taxon>Dikarya</taxon>
        <taxon>Ascomycota</taxon>
        <taxon>Pezizomycotina</taxon>
        <taxon>Leotiomycetes</taxon>
        <taxon>Helotiales</taxon>
        <taxon>Lachnaceae</taxon>
        <taxon>Lachnellula</taxon>
    </lineage>
</organism>
<evidence type="ECO:0000313" key="3">
    <source>
        <dbReference type="Proteomes" id="UP000462212"/>
    </source>
</evidence>
<dbReference type="InterPro" id="IPR002925">
    <property type="entry name" value="Dienelactn_hydro"/>
</dbReference>
<evidence type="ECO:0000313" key="2">
    <source>
        <dbReference type="EMBL" id="TVY44108.1"/>
    </source>
</evidence>
<dbReference type="OrthoDB" id="17560at2759"/>
<dbReference type="AlphaFoldDB" id="A0A8H8RZ93"/>